<dbReference type="GeneID" id="20077848"/>
<dbReference type="eggNOG" id="ENOG502S6W4">
    <property type="taxonomic scope" value="Eukaryota"/>
</dbReference>
<gene>
    <name evidence="2" type="ORF">H310_00798</name>
</gene>
<feature type="region of interest" description="Disordered" evidence="1">
    <location>
        <begin position="63"/>
        <end position="83"/>
    </location>
</feature>
<name>A0A024UVF8_9STRA</name>
<sequence>MTKLTVADEEVLAKDREEHPECTYSTTISSSCRSVHGDRQCETLRRIFRNCPGRPRKLILDVKDETQDNSADSSVDGESSGIFPDPFQLFRGRSAHSHGDNEMSRESGVMGNPFDSMDDLMQEMLRPFGFSSFGNFGFGPHDQEDSAQFPFHQPPPHNTPPPHRGYSRHPPANAKVPPRNKDMFDGFDGPVEEI</sequence>
<dbReference type="PROSITE" id="PS51257">
    <property type="entry name" value="PROKAR_LIPOPROTEIN"/>
    <property type="match status" value="1"/>
</dbReference>
<feature type="region of interest" description="Disordered" evidence="1">
    <location>
        <begin position="137"/>
        <end position="194"/>
    </location>
</feature>
<protein>
    <submittedName>
        <fullName evidence="2">Uncharacterized protein</fullName>
    </submittedName>
</protein>
<evidence type="ECO:0000313" key="2">
    <source>
        <dbReference type="EMBL" id="ETW10511.1"/>
    </source>
</evidence>
<feature type="compositionally biased region" description="Pro residues" evidence="1">
    <location>
        <begin position="152"/>
        <end position="163"/>
    </location>
</feature>
<proteinExistence type="predicted"/>
<reference evidence="2" key="1">
    <citation type="submission" date="2013-12" db="EMBL/GenBank/DDBJ databases">
        <title>The Genome Sequence of Aphanomyces invadans NJM9701.</title>
        <authorList>
            <consortium name="The Broad Institute Genomics Platform"/>
            <person name="Russ C."/>
            <person name="Tyler B."/>
            <person name="van West P."/>
            <person name="Dieguez-Uribeondo J."/>
            <person name="Young S.K."/>
            <person name="Zeng Q."/>
            <person name="Gargeya S."/>
            <person name="Fitzgerald M."/>
            <person name="Abouelleil A."/>
            <person name="Alvarado L."/>
            <person name="Chapman S.B."/>
            <person name="Gainer-Dewar J."/>
            <person name="Goldberg J."/>
            <person name="Griggs A."/>
            <person name="Gujja S."/>
            <person name="Hansen M."/>
            <person name="Howarth C."/>
            <person name="Imamovic A."/>
            <person name="Ireland A."/>
            <person name="Larimer J."/>
            <person name="McCowan C."/>
            <person name="Murphy C."/>
            <person name="Pearson M."/>
            <person name="Poon T.W."/>
            <person name="Priest M."/>
            <person name="Roberts A."/>
            <person name="Saif S."/>
            <person name="Shea T."/>
            <person name="Sykes S."/>
            <person name="Wortman J."/>
            <person name="Nusbaum C."/>
            <person name="Birren B."/>
        </authorList>
    </citation>
    <scope>NUCLEOTIDE SEQUENCE [LARGE SCALE GENOMIC DNA]</scope>
    <source>
        <strain evidence="2">NJM9701</strain>
    </source>
</reference>
<accession>A0A024UVF8</accession>
<dbReference type="VEuPathDB" id="FungiDB:H310_00798"/>
<dbReference type="AlphaFoldDB" id="A0A024UVF8"/>
<evidence type="ECO:0000256" key="1">
    <source>
        <dbReference type="SAM" id="MobiDB-lite"/>
    </source>
</evidence>
<dbReference type="OrthoDB" id="63815at2759"/>
<dbReference type="EMBL" id="KI913952">
    <property type="protein sequence ID" value="ETW10511.1"/>
    <property type="molecule type" value="Genomic_DNA"/>
</dbReference>
<organism evidence="2">
    <name type="scientific">Aphanomyces invadans</name>
    <dbReference type="NCBI Taxonomy" id="157072"/>
    <lineage>
        <taxon>Eukaryota</taxon>
        <taxon>Sar</taxon>
        <taxon>Stramenopiles</taxon>
        <taxon>Oomycota</taxon>
        <taxon>Saprolegniomycetes</taxon>
        <taxon>Saprolegniales</taxon>
        <taxon>Verrucalvaceae</taxon>
        <taxon>Aphanomyces</taxon>
    </lineage>
</organism>
<feature type="compositionally biased region" description="Polar residues" evidence="1">
    <location>
        <begin position="68"/>
        <end position="77"/>
    </location>
</feature>
<dbReference type="RefSeq" id="XP_008861922.1">
    <property type="nucleotide sequence ID" value="XM_008863700.1"/>
</dbReference>